<dbReference type="Pfam" id="PF13489">
    <property type="entry name" value="Methyltransf_23"/>
    <property type="match status" value="1"/>
</dbReference>
<protein>
    <recommendedName>
        <fullName evidence="2">Methyltransferase type 11 domain-containing protein</fullName>
    </recommendedName>
</protein>
<sequence>MKDFYINIKNLNSSMEQKVSHEDMKDFYINIKNLNSSMEQKLSHEDMQDFYLNIKNLNESIVQKVSYEDIDSLNNLINSKASSKDFELYMKSVGYAKDYMKLSQENIQTLINEVKKRLPPKKLLNKKELISIVEEEKYKFDSFYIEFEDKFRGSREDIKKRVEVYLPYIEKLSTIKDNIEILDVGCGRGEWLELLKENGYNKIKGIDINRIMVSKSQELGLDVKEYDVIEYLKSLESNSLSVITGFHIIEHLPFEILMKMFEESYRVLKKGGLVIFETPNPENLVVGAYTFYTDITHRNPIPFATSEFLIQYSGFTSTEIKRVNYSNIVEPLENKHLNHHLRTGEDYSIIGYKG</sequence>
<dbReference type="CDD" id="cd02440">
    <property type="entry name" value="AdoMet_MTases"/>
    <property type="match status" value="1"/>
</dbReference>
<dbReference type="AlphaFoldDB" id="A0A1W1EHV9"/>
<name>A0A1W1EHV9_9ZZZZ</name>
<evidence type="ECO:0000313" key="1">
    <source>
        <dbReference type="EMBL" id="SHO80458.1"/>
    </source>
</evidence>
<gene>
    <name evidence="1" type="ORF">MNB_SV-15-1326</name>
</gene>
<reference evidence="1" key="1">
    <citation type="submission" date="2016-10" db="EMBL/GenBank/DDBJ databases">
        <authorList>
            <person name="de Groot N.N."/>
        </authorList>
    </citation>
    <scope>NUCLEOTIDE SEQUENCE</scope>
</reference>
<dbReference type="SUPFAM" id="SSF53335">
    <property type="entry name" value="S-adenosyl-L-methionine-dependent methyltransferases"/>
    <property type="match status" value="1"/>
</dbReference>
<accession>A0A1W1EHV9</accession>
<dbReference type="EMBL" id="FRYL01000011">
    <property type="protein sequence ID" value="SHO80458.1"/>
    <property type="molecule type" value="Genomic_DNA"/>
</dbReference>
<dbReference type="PANTHER" id="PTHR43861">
    <property type="entry name" value="TRANS-ACONITATE 2-METHYLTRANSFERASE-RELATED"/>
    <property type="match status" value="1"/>
</dbReference>
<proteinExistence type="predicted"/>
<organism evidence="1">
    <name type="scientific">hydrothermal vent metagenome</name>
    <dbReference type="NCBI Taxonomy" id="652676"/>
    <lineage>
        <taxon>unclassified sequences</taxon>
        <taxon>metagenomes</taxon>
        <taxon>ecological metagenomes</taxon>
    </lineage>
</organism>
<dbReference type="InterPro" id="IPR029063">
    <property type="entry name" value="SAM-dependent_MTases_sf"/>
</dbReference>
<evidence type="ECO:0008006" key="2">
    <source>
        <dbReference type="Google" id="ProtNLM"/>
    </source>
</evidence>
<dbReference type="Gene3D" id="3.40.50.150">
    <property type="entry name" value="Vaccinia Virus protein VP39"/>
    <property type="match status" value="1"/>
</dbReference>